<evidence type="ECO:0000256" key="2">
    <source>
        <dbReference type="SAM" id="SignalP"/>
    </source>
</evidence>
<dbReference type="InterPro" id="IPR036296">
    <property type="entry name" value="SKP1-like_dim_sf"/>
</dbReference>
<dbReference type="Gene3D" id="3.30.710.10">
    <property type="entry name" value="Potassium Channel Kv1.1, Chain A"/>
    <property type="match status" value="2"/>
</dbReference>
<feature type="domain" description="SKP1 component dimerisation" evidence="3">
    <location>
        <begin position="346"/>
        <end position="380"/>
    </location>
</feature>
<evidence type="ECO:0000313" key="4">
    <source>
        <dbReference type="EMBL" id="AAP30764.1"/>
    </source>
</evidence>
<dbReference type="EMBL" id="AF500025">
    <property type="protein sequence ID" value="AAP30764.1"/>
    <property type="molecule type" value="mRNA"/>
</dbReference>
<evidence type="ECO:0000259" key="3">
    <source>
        <dbReference type="Pfam" id="PF01466"/>
    </source>
</evidence>
<feature type="region of interest" description="Disordered" evidence="1">
    <location>
        <begin position="356"/>
        <end position="433"/>
    </location>
</feature>
<dbReference type="SUPFAM" id="SSF81382">
    <property type="entry name" value="Skp1 dimerisation domain-like"/>
    <property type="match status" value="1"/>
</dbReference>
<reference evidence="4" key="1">
    <citation type="journal article" date="2003" name="Mol. Plant Microbe Interact.">
        <title>The parasitome of the phytonematode Heterodera glycines.</title>
        <authorList>
            <person name="Gao B."/>
            <person name="Allen R."/>
            <person name="Maier T."/>
            <person name="Davis E.L."/>
            <person name="Baum T.J."/>
            <person name="Hussey R.S."/>
        </authorList>
    </citation>
    <scope>NUCLEOTIDE SEQUENCE</scope>
</reference>
<name>Q86DF8_HETGL</name>
<dbReference type="AlphaFoldDB" id="Q86DF8"/>
<dbReference type="Pfam" id="PF01466">
    <property type="entry name" value="Skp1"/>
    <property type="match status" value="1"/>
</dbReference>
<sequence length="433" mass="49909">MNILLKSVLFISLLSLFGDCMKNSDQIGVKRKSAGIRIEEPNDVKGKGKVVETSRKGKEKVGEKISVMNTAERIEKMDLAQDKAKMDIDTNGKPKQNEENAPPKYVFIWSGNNEKKNLEVDLRVIRHSKKLSELFHAKSDQSVNAKHGKQEALPVPKQEAEKMLKEVEEWYAHHKNDEHKKAPVFVFKCKDNVSLVINVHLDAVRLSKELSNMLEDTADEGYPKPIPSPVQNFKSDIMLKLIKLCEEYKYKFDGLKKTTDVPTGEVAEASASNVQEGDVGEASASKVKAGTIAEEIQKFVPPPHIMQWDVKTDLEMVRAADFYNINRLINDDYIDNVYEIVKVKWINGKTPQEIRKGFGVEEPYPPGHPEWARVEKENEWEESDEEREARHAKEREEEEERERKEEQKRKEEEAERLHQEQLQQQQNQEQQPQ</sequence>
<accession>Q86DF8</accession>
<organism evidence="4">
    <name type="scientific">Heterodera glycines</name>
    <name type="common">Soybean cyst nematode worm</name>
    <dbReference type="NCBI Taxonomy" id="51029"/>
    <lineage>
        <taxon>Eukaryota</taxon>
        <taxon>Metazoa</taxon>
        <taxon>Ecdysozoa</taxon>
        <taxon>Nematoda</taxon>
        <taxon>Chromadorea</taxon>
        <taxon>Rhabditida</taxon>
        <taxon>Tylenchina</taxon>
        <taxon>Tylenchomorpha</taxon>
        <taxon>Tylenchoidea</taxon>
        <taxon>Heteroderidae</taxon>
        <taxon>Heteroderinae</taxon>
        <taxon>Heterodera</taxon>
    </lineage>
</organism>
<dbReference type="GO" id="GO:0006511">
    <property type="term" value="P:ubiquitin-dependent protein catabolic process"/>
    <property type="evidence" value="ECO:0007669"/>
    <property type="project" value="InterPro"/>
</dbReference>
<feature type="signal peptide" evidence="2">
    <location>
        <begin position="1"/>
        <end position="20"/>
    </location>
</feature>
<proteinExistence type="evidence at transcript level"/>
<protein>
    <submittedName>
        <fullName evidence="4">Putative gland protein G28B03</fullName>
    </submittedName>
</protein>
<feature type="compositionally biased region" description="Basic and acidic residues" evidence="1">
    <location>
        <begin position="387"/>
        <end position="419"/>
    </location>
</feature>
<feature type="chain" id="PRO_5004300266" evidence="2">
    <location>
        <begin position="21"/>
        <end position="433"/>
    </location>
</feature>
<dbReference type="InterPro" id="IPR016072">
    <property type="entry name" value="Skp1_comp_dimer"/>
</dbReference>
<feature type="compositionally biased region" description="Low complexity" evidence="1">
    <location>
        <begin position="420"/>
        <end position="433"/>
    </location>
</feature>
<evidence type="ECO:0000256" key="1">
    <source>
        <dbReference type="SAM" id="MobiDB-lite"/>
    </source>
</evidence>
<dbReference type="InterPro" id="IPR011333">
    <property type="entry name" value="SKP1/BTB/POZ_sf"/>
</dbReference>
<keyword evidence="2" id="KW-0732">Signal</keyword>